<evidence type="ECO:0000313" key="4">
    <source>
        <dbReference type="Proteomes" id="UP000070560"/>
    </source>
</evidence>
<organism evidence="3">
    <name type="scientific">Desulfofervidus auxilii</name>
    <dbReference type="NCBI Taxonomy" id="1621989"/>
    <lineage>
        <taxon>Bacteria</taxon>
        <taxon>Pseudomonadati</taxon>
        <taxon>Thermodesulfobacteriota</taxon>
        <taxon>Candidatus Desulfofervidia</taxon>
        <taxon>Candidatus Desulfofervidales</taxon>
        <taxon>Candidatus Desulfofervidaceae</taxon>
        <taxon>Candidatus Desulfofervidus</taxon>
    </lineage>
</organism>
<evidence type="ECO:0000256" key="1">
    <source>
        <dbReference type="SAM" id="Phobius"/>
    </source>
</evidence>
<keyword evidence="1" id="KW-0812">Transmembrane</keyword>
<gene>
    <name evidence="3" type="ORF">ENI35_05785</name>
    <name evidence="2" type="ORF">HS1_001608</name>
</gene>
<evidence type="ECO:0000313" key="2">
    <source>
        <dbReference type="EMBL" id="AMM41404.1"/>
    </source>
</evidence>
<reference evidence="3" key="2">
    <citation type="journal article" date="2020" name="mSystems">
        <title>Genome- and Community-Level Interaction Insights into Carbon Utilization and Element Cycling Functions of Hydrothermarchaeota in Hydrothermal Sediment.</title>
        <authorList>
            <person name="Zhou Z."/>
            <person name="Liu Y."/>
            <person name="Xu W."/>
            <person name="Pan J."/>
            <person name="Luo Z.H."/>
            <person name="Li M."/>
        </authorList>
    </citation>
    <scope>NUCLEOTIDE SEQUENCE [LARGE SCALE GENOMIC DNA]</scope>
    <source>
        <strain evidence="3">HyVt-389</strain>
    </source>
</reference>
<keyword evidence="1" id="KW-1133">Transmembrane helix</keyword>
<reference evidence="2 4" key="1">
    <citation type="submission" date="2015-10" db="EMBL/GenBank/DDBJ databases">
        <title>Candidatus Desulfofervidus auxilii, a hydrogenotrophic sulfate-reducing bacterium involved in the thermophilic anaerobic oxidation of methane.</title>
        <authorList>
            <person name="Krukenberg V."/>
            <person name="Richter M."/>
            <person name="Wegener G."/>
        </authorList>
    </citation>
    <scope>NUCLEOTIDE SEQUENCE [LARGE SCALE GENOMIC DNA]</scope>
    <source>
        <strain evidence="2 4">HS1</strain>
    </source>
</reference>
<dbReference type="Proteomes" id="UP000885738">
    <property type="component" value="Unassembled WGS sequence"/>
</dbReference>
<keyword evidence="1" id="KW-0472">Membrane</keyword>
<dbReference type="KEGG" id="daw:HS1_001608"/>
<evidence type="ECO:0000313" key="3">
    <source>
        <dbReference type="EMBL" id="HEC68299.1"/>
    </source>
</evidence>
<dbReference type="EMBL" id="DRIH01000203">
    <property type="protein sequence ID" value="HEC68299.1"/>
    <property type="molecule type" value="Genomic_DNA"/>
</dbReference>
<feature type="transmembrane region" description="Helical" evidence="1">
    <location>
        <begin position="7"/>
        <end position="24"/>
    </location>
</feature>
<sequence>MTNRLKISLLISILIVFILGFFVHPEHEPHHFWHKIPFFEGIFGFIGCIVLIIFSKGLGHLFLEREEDYYD</sequence>
<dbReference type="RefSeq" id="WP_066063488.1">
    <property type="nucleotide sequence ID" value="NZ_CP013015.1"/>
</dbReference>
<proteinExistence type="predicted"/>
<keyword evidence="4" id="KW-1185">Reference proteome</keyword>
<dbReference type="Proteomes" id="UP000070560">
    <property type="component" value="Chromosome"/>
</dbReference>
<name>A0A7C1VXZ0_DESA2</name>
<accession>A0A7C1VXZ0</accession>
<dbReference type="AlphaFoldDB" id="A0A7C1VXZ0"/>
<protein>
    <submittedName>
        <fullName evidence="2">Membrane protein</fullName>
    </submittedName>
</protein>
<dbReference type="EMBL" id="CP013015">
    <property type="protein sequence ID" value="AMM41404.1"/>
    <property type="molecule type" value="Genomic_DNA"/>
</dbReference>
<feature type="transmembrane region" description="Helical" evidence="1">
    <location>
        <begin position="36"/>
        <end position="55"/>
    </location>
</feature>